<gene>
    <name evidence="9" type="primary">RELB</name>
</gene>
<dbReference type="Proteomes" id="UP000515156">
    <property type="component" value="Chromosome 11"/>
</dbReference>
<name>A0A6P7Z7A8_9AMPH</name>
<keyword evidence="5" id="KW-0804">Transcription</keyword>
<dbReference type="PRINTS" id="PR00057">
    <property type="entry name" value="NFKBTNSCPFCT"/>
</dbReference>
<dbReference type="InterPro" id="IPR032397">
    <property type="entry name" value="RHD_dimer"/>
</dbReference>
<dbReference type="CDD" id="cd01177">
    <property type="entry name" value="IPT_NFkappaB"/>
    <property type="match status" value="1"/>
</dbReference>
<dbReference type="GO" id="GO:0034097">
    <property type="term" value="P:response to cytokine"/>
    <property type="evidence" value="ECO:0007669"/>
    <property type="project" value="TreeGrafter"/>
</dbReference>
<keyword evidence="8" id="KW-1185">Reference proteome</keyword>
<dbReference type="GO" id="GO:0005634">
    <property type="term" value="C:nucleus"/>
    <property type="evidence" value="ECO:0007669"/>
    <property type="project" value="UniProtKB-SubCell"/>
</dbReference>
<dbReference type="RefSeq" id="XP_030073353.1">
    <property type="nucleotide sequence ID" value="XM_030217493.1"/>
</dbReference>
<dbReference type="GO" id="GO:0007249">
    <property type="term" value="P:canonical NF-kappaB signal transduction"/>
    <property type="evidence" value="ECO:0007669"/>
    <property type="project" value="TreeGrafter"/>
</dbReference>
<dbReference type="Pfam" id="PF16181">
    <property type="entry name" value="RelB_transactiv"/>
    <property type="match status" value="1"/>
</dbReference>
<dbReference type="FunCoup" id="A0A6P7Z7A8">
    <property type="interactions" value="675"/>
</dbReference>
<feature type="domain" description="RHD" evidence="7">
    <location>
        <begin position="170"/>
        <end position="347"/>
    </location>
</feature>
<evidence type="ECO:0000256" key="6">
    <source>
        <dbReference type="ARBA" id="ARBA00023242"/>
    </source>
</evidence>
<dbReference type="InterPro" id="IPR032400">
    <property type="entry name" value="RelB_transact"/>
</dbReference>
<dbReference type="InterPro" id="IPR030492">
    <property type="entry name" value="RHD_CS"/>
</dbReference>
<dbReference type="Pfam" id="PF16179">
    <property type="entry name" value="RHD_dimer"/>
    <property type="match status" value="1"/>
</dbReference>
<dbReference type="GO" id="GO:0045087">
    <property type="term" value="P:innate immune response"/>
    <property type="evidence" value="ECO:0007669"/>
    <property type="project" value="TreeGrafter"/>
</dbReference>
<organism evidence="8 9">
    <name type="scientific">Microcaecilia unicolor</name>
    <dbReference type="NCBI Taxonomy" id="1415580"/>
    <lineage>
        <taxon>Eukaryota</taxon>
        <taxon>Metazoa</taxon>
        <taxon>Chordata</taxon>
        <taxon>Craniata</taxon>
        <taxon>Vertebrata</taxon>
        <taxon>Euteleostomi</taxon>
        <taxon>Amphibia</taxon>
        <taxon>Gymnophiona</taxon>
        <taxon>Siphonopidae</taxon>
        <taxon>Microcaecilia</taxon>
    </lineage>
</organism>
<dbReference type="CDD" id="cd07886">
    <property type="entry name" value="RHD-n_RelB"/>
    <property type="match status" value="1"/>
</dbReference>
<dbReference type="GO" id="GO:0005829">
    <property type="term" value="C:cytosol"/>
    <property type="evidence" value="ECO:0007669"/>
    <property type="project" value="UniProtKB-ARBA"/>
</dbReference>
<dbReference type="Pfam" id="PF00554">
    <property type="entry name" value="RHD_DNA_bind"/>
    <property type="match status" value="1"/>
</dbReference>
<dbReference type="GO" id="GO:0030098">
    <property type="term" value="P:lymphocyte differentiation"/>
    <property type="evidence" value="ECO:0007669"/>
    <property type="project" value="UniProtKB-ARBA"/>
</dbReference>
<dbReference type="InterPro" id="IPR000451">
    <property type="entry name" value="NFkB/Dor"/>
</dbReference>
<protein>
    <submittedName>
        <fullName evidence="9">Transcription factor RelB isoform X1</fullName>
    </submittedName>
</protein>
<dbReference type="GO" id="GO:0000978">
    <property type="term" value="F:RNA polymerase II cis-regulatory region sequence-specific DNA binding"/>
    <property type="evidence" value="ECO:0007669"/>
    <property type="project" value="TreeGrafter"/>
</dbReference>
<dbReference type="InParanoid" id="A0A6P7Z7A8"/>
<evidence type="ECO:0000256" key="2">
    <source>
        <dbReference type="ARBA" id="ARBA00023015"/>
    </source>
</evidence>
<evidence type="ECO:0000256" key="3">
    <source>
        <dbReference type="ARBA" id="ARBA00023108"/>
    </source>
</evidence>
<dbReference type="FunFam" id="2.60.40.10:FF:000046">
    <property type="entry name" value="Nuclear factor NF-kappa-B p105 subunit"/>
    <property type="match status" value="1"/>
</dbReference>
<dbReference type="Gene3D" id="2.60.40.10">
    <property type="entry name" value="Immunoglobulins"/>
    <property type="match status" value="1"/>
</dbReference>
<dbReference type="InterPro" id="IPR033926">
    <property type="entry name" value="IPT_NFkappaB"/>
</dbReference>
<proteinExistence type="predicted"/>
<dbReference type="InterPro" id="IPR011539">
    <property type="entry name" value="RHD_DNA_bind_dom"/>
</dbReference>
<evidence type="ECO:0000256" key="4">
    <source>
        <dbReference type="ARBA" id="ARBA00023159"/>
    </source>
</evidence>
<dbReference type="GO" id="GO:0006954">
    <property type="term" value="P:inflammatory response"/>
    <property type="evidence" value="ECO:0007669"/>
    <property type="project" value="TreeGrafter"/>
</dbReference>
<dbReference type="PANTHER" id="PTHR24169">
    <property type="entry name" value="NUCLEAR FACTOR NF-KAPPA-B PROTEIN"/>
    <property type="match status" value="1"/>
</dbReference>
<dbReference type="GO" id="GO:0045944">
    <property type="term" value="P:positive regulation of transcription by RNA polymerase II"/>
    <property type="evidence" value="ECO:0007669"/>
    <property type="project" value="TreeGrafter"/>
</dbReference>
<evidence type="ECO:0000313" key="8">
    <source>
        <dbReference type="Proteomes" id="UP000515156"/>
    </source>
</evidence>
<keyword evidence="2" id="KW-0805">Transcription regulation</keyword>
<dbReference type="InterPro" id="IPR002909">
    <property type="entry name" value="IPT_dom"/>
</dbReference>
<sequence>MRDPRSGRGEPGSQCSPRVSALSIVASVPSMTSGMMCPICPSELSLELIDEYIKEKEAEDPPNQVIAENLKLVPRSTDPELLSQCRALEISPVNDTKPLEIPLSLCSHADLGPSERMQSVTVGVHMALPCDRRSEPWCIKPAPHSVASCSFSSLSSNVLPVNDALEALLLPKPELKIIEQPKQRGMRFRYVCEGRSAGSILGENSTDQSKIMPAIEVLNCDNLKEVKVMASLVWKDSPYRVHPHSLVGKDCHDGICEVTIKPKLKRTHSFHNLGIQCVRKKEIEEAVEKKLKLGIDPFNAGHWKNHEEVDMNVVRLCFQACYQDSSGNTETLGPILSEPIYDKKSTNTSELKICRMNKETGQCGGGEEVYLLCDKVQKEDVAVVFRRDCWEARADFSQADVHRQIAIVFKTPPYQDLEIGEPVTVNVYLQRLTDSVCSEPCAFTYLPKDHDTYGVDQKRKRGLPDVMGELSGPDPHGIEAKRRMKKPTYKDHLFSDLTTGTVLPAFSQLCSMEQPSTSEFSSGTRNARFQAEDSFSDYDYFSKSQSLASYMGAQTSEVKFSDLNGAQEEDLQQKIFLDPLYRYVESIPENLLSSNNTNSSNIAHLVGSSLRASEYQEDVASFLPQLPHEGNMKQT</sequence>
<dbReference type="InterPro" id="IPR014756">
    <property type="entry name" value="Ig_E-set"/>
</dbReference>
<dbReference type="GO" id="GO:0048511">
    <property type="term" value="P:rhythmic process"/>
    <property type="evidence" value="ECO:0007669"/>
    <property type="project" value="UniProtKB-KW"/>
</dbReference>
<dbReference type="KEGG" id="muo:115479537"/>
<dbReference type="SUPFAM" id="SSF81296">
    <property type="entry name" value="E set domains"/>
    <property type="match status" value="1"/>
</dbReference>
<accession>A0A6P7Z7A8</accession>
<dbReference type="InterPro" id="IPR008967">
    <property type="entry name" value="p53-like_TF_DNA-bd_sf"/>
</dbReference>
<dbReference type="GO" id="GO:0000981">
    <property type="term" value="F:DNA-binding transcription factor activity, RNA polymerase II-specific"/>
    <property type="evidence" value="ECO:0007669"/>
    <property type="project" value="TreeGrafter"/>
</dbReference>
<evidence type="ECO:0000313" key="9">
    <source>
        <dbReference type="RefSeq" id="XP_030073353.1"/>
    </source>
</evidence>
<dbReference type="PROSITE" id="PS01204">
    <property type="entry name" value="REL_1"/>
    <property type="match status" value="1"/>
</dbReference>
<reference evidence="8" key="1">
    <citation type="submission" date="2024-06" db="UniProtKB">
        <authorList>
            <consortium name="RefSeq"/>
        </authorList>
    </citation>
    <scope>NUCLEOTIDE SEQUENCE [LARGE SCALE GENOMIC DNA]</scope>
</reference>
<dbReference type="InterPro" id="IPR037059">
    <property type="entry name" value="RHD_DNA_bind_dom_sf"/>
</dbReference>
<dbReference type="PANTHER" id="PTHR24169:SF18">
    <property type="entry name" value="TRANSCRIPTION FACTOR RELB"/>
    <property type="match status" value="1"/>
</dbReference>
<dbReference type="SUPFAM" id="SSF49417">
    <property type="entry name" value="p53-like transcription factors"/>
    <property type="match status" value="1"/>
</dbReference>
<dbReference type="AlphaFoldDB" id="A0A6P7Z7A8"/>
<dbReference type="GO" id="GO:0033554">
    <property type="term" value="P:cellular response to stress"/>
    <property type="evidence" value="ECO:0007669"/>
    <property type="project" value="TreeGrafter"/>
</dbReference>
<reference evidence="9" key="2">
    <citation type="submission" date="2025-08" db="UniProtKB">
        <authorList>
            <consortium name="RefSeq"/>
        </authorList>
    </citation>
    <scope>IDENTIFICATION</scope>
</reference>
<dbReference type="OrthoDB" id="7881762at2759"/>
<evidence type="ECO:0000259" key="7">
    <source>
        <dbReference type="PROSITE" id="PS50254"/>
    </source>
</evidence>
<dbReference type="GO" id="GO:0038061">
    <property type="term" value="P:non-canonical NF-kappaB signal transduction"/>
    <property type="evidence" value="ECO:0007669"/>
    <property type="project" value="TreeGrafter"/>
</dbReference>
<dbReference type="InterPro" id="IPR013783">
    <property type="entry name" value="Ig-like_fold"/>
</dbReference>
<keyword evidence="3" id="KW-0090">Biological rhythms</keyword>
<keyword evidence="4" id="KW-0010">Activator</keyword>
<dbReference type="GeneID" id="115479537"/>
<dbReference type="PROSITE" id="PS50254">
    <property type="entry name" value="REL_2"/>
    <property type="match status" value="1"/>
</dbReference>
<comment type="subcellular location">
    <subcellularLocation>
        <location evidence="1">Nucleus</location>
    </subcellularLocation>
</comment>
<evidence type="ECO:0000256" key="1">
    <source>
        <dbReference type="ARBA" id="ARBA00004123"/>
    </source>
</evidence>
<dbReference type="InterPro" id="IPR030496">
    <property type="entry name" value="RelB_RHD_N"/>
</dbReference>
<evidence type="ECO:0000256" key="5">
    <source>
        <dbReference type="ARBA" id="ARBA00023163"/>
    </source>
</evidence>
<dbReference type="CTD" id="5971"/>
<dbReference type="FunFam" id="2.60.40.340:FF:000005">
    <property type="entry name" value="RELB proto-oncogene, NF-kB subunit"/>
    <property type="match status" value="1"/>
</dbReference>
<dbReference type="Gene3D" id="2.60.40.340">
    <property type="entry name" value="Rel homology domain (RHD), DNA-binding domain"/>
    <property type="match status" value="1"/>
</dbReference>
<dbReference type="SMART" id="SM00429">
    <property type="entry name" value="IPT"/>
    <property type="match status" value="1"/>
</dbReference>
<keyword evidence="6" id="KW-0539">Nucleus</keyword>